<proteinExistence type="predicted"/>
<dbReference type="Gene3D" id="3.40.1190.20">
    <property type="match status" value="1"/>
</dbReference>
<dbReference type="InterPro" id="IPR002173">
    <property type="entry name" value="Carboh/pur_kinase_PfkB_CS"/>
</dbReference>
<evidence type="ECO:0000256" key="2">
    <source>
        <dbReference type="ARBA" id="ARBA00022777"/>
    </source>
</evidence>
<dbReference type="AlphaFoldDB" id="A0AAE3AN35"/>
<dbReference type="SUPFAM" id="SSF53613">
    <property type="entry name" value="Ribokinase-like"/>
    <property type="match status" value="1"/>
</dbReference>
<dbReference type="InterPro" id="IPR052562">
    <property type="entry name" value="Ketohexokinase-related"/>
</dbReference>
<evidence type="ECO:0000313" key="5">
    <source>
        <dbReference type="Proteomes" id="UP001199424"/>
    </source>
</evidence>
<dbReference type="PANTHER" id="PTHR42774">
    <property type="entry name" value="PHOSPHOTRANSFERASE SYSTEM TRANSPORT PROTEIN"/>
    <property type="match status" value="1"/>
</dbReference>
<evidence type="ECO:0000256" key="1">
    <source>
        <dbReference type="ARBA" id="ARBA00022679"/>
    </source>
</evidence>
<comment type="caution">
    <text evidence="4">The sequence shown here is derived from an EMBL/GenBank/DDBJ whole genome shotgun (WGS) entry which is preliminary data.</text>
</comment>
<dbReference type="PROSITE" id="PS00584">
    <property type="entry name" value="PFKB_KINASES_2"/>
    <property type="match status" value="1"/>
</dbReference>
<feature type="domain" description="Carbohydrate kinase PfkB" evidence="3">
    <location>
        <begin position="30"/>
        <end position="292"/>
    </location>
</feature>
<keyword evidence="1" id="KW-0808">Transferase</keyword>
<dbReference type="InterPro" id="IPR011611">
    <property type="entry name" value="PfkB_dom"/>
</dbReference>
<sequence length="323" mass="35223">MLKEFEIAGYDMPCVDLAVNVDVFPKPNGGTGINAMSWQGGGKVATGMVAAARLGAKCAMIGAVGSDDYGAFCLRDFERHGIDISGMKTRQGETTSLSIVLSDRETQGRSIVYRSGTANPPTLEEIEERILTGCQWFFISHATHVAMESAKRAKKAGAKIIVDADSYSSEMMENIGIIDVFIASEFFYKVLFRGKEEAFEANCREVQKMGPSIVVFTLGAKGCIGYSEEDGFFQMPSFAVDVQDTVGAGDVFHGAYTVGLLRGLSSKEAARLATGVSCIKCTRIGGRAGIPDWNTVQRFLRTGEIDYTEIDQRVEFYRRKLQV</sequence>
<keyword evidence="2 4" id="KW-0418">Kinase</keyword>
<dbReference type="Pfam" id="PF00294">
    <property type="entry name" value="PfkB"/>
    <property type="match status" value="1"/>
</dbReference>
<accession>A0AAE3AN35</accession>
<protein>
    <submittedName>
        <fullName evidence="4">PfkB family carbohydrate kinase</fullName>
    </submittedName>
</protein>
<dbReference type="RefSeq" id="WP_308449942.1">
    <property type="nucleotide sequence ID" value="NZ_JAJEQC010000016.1"/>
</dbReference>
<keyword evidence="5" id="KW-1185">Reference proteome</keyword>
<dbReference type="EMBL" id="JAJEQC010000016">
    <property type="protein sequence ID" value="MCC2137800.1"/>
    <property type="molecule type" value="Genomic_DNA"/>
</dbReference>
<dbReference type="Proteomes" id="UP001199424">
    <property type="component" value="Unassembled WGS sequence"/>
</dbReference>
<evidence type="ECO:0000313" key="4">
    <source>
        <dbReference type="EMBL" id="MCC2137800.1"/>
    </source>
</evidence>
<dbReference type="PANTHER" id="PTHR42774:SF3">
    <property type="entry name" value="KETOHEXOKINASE"/>
    <property type="match status" value="1"/>
</dbReference>
<dbReference type="InterPro" id="IPR029056">
    <property type="entry name" value="Ribokinase-like"/>
</dbReference>
<dbReference type="GO" id="GO:0016301">
    <property type="term" value="F:kinase activity"/>
    <property type="evidence" value="ECO:0007669"/>
    <property type="project" value="UniProtKB-KW"/>
</dbReference>
<gene>
    <name evidence="4" type="ORF">LKD31_12390</name>
</gene>
<reference evidence="4" key="1">
    <citation type="submission" date="2021-10" db="EMBL/GenBank/DDBJ databases">
        <title>Anaerobic single-cell dispensing facilitates the cultivation of human gut bacteria.</title>
        <authorList>
            <person name="Afrizal A."/>
        </authorList>
    </citation>
    <scope>NUCLEOTIDE SEQUENCE</scope>
    <source>
        <strain evidence="4">CLA-AA-H250</strain>
    </source>
</reference>
<name>A0AAE3AN35_9FIRM</name>
<organism evidence="4 5">
    <name type="scientific">Hominenteromicrobium mulieris</name>
    <dbReference type="NCBI Taxonomy" id="2885357"/>
    <lineage>
        <taxon>Bacteria</taxon>
        <taxon>Bacillati</taxon>
        <taxon>Bacillota</taxon>
        <taxon>Clostridia</taxon>
        <taxon>Eubacteriales</taxon>
        <taxon>Oscillospiraceae</taxon>
        <taxon>Hominenteromicrobium</taxon>
    </lineage>
</organism>
<evidence type="ECO:0000259" key="3">
    <source>
        <dbReference type="Pfam" id="PF00294"/>
    </source>
</evidence>